<dbReference type="InterPro" id="IPR027417">
    <property type="entry name" value="P-loop_NTPase"/>
</dbReference>
<gene>
    <name evidence="5" type="ORF">FVE85_6812</name>
</gene>
<evidence type="ECO:0000256" key="2">
    <source>
        <dbReference type="ARBA" id="ARBA00023134"/>
    </source>
</evidence>
<accession>A0A5J4Z997</accession>
<dbReference type="Proteomes" id="UP000324585">
    <property type="component" value="Unassembled WGS sequence"/>
</dbReference>
<dbReference type="OrthoDB" id="269151at2759"/>
<evidence type="ECO:0000313" key="5">
    <source>
        <dbReference type="EMBL" id="KAA8499227.1"/>
    </source>
</evidence>
<comment type="caution">
    <text evidence="5">The sequence shown here is derived from an EMBL/GenBank/DDBJ whole genome shotgun (WGS) entry which is preliminary data.</text>
</comment>
<dbReference type="GO" id="GO:0005739">
    <property type="term" value="C:mitochondrion"/>
    <property type="evidence" value="ECO:0007669"/>
    <property type="project" value="TreeGrafter"/>
</dbReference>
<evidence type="ECO:0000259" key="4">
    <source>
        <dbReference type="Pfam" id="PF01926"/>
    </source>
</evidence>
<feature type="region of interest" description="Disordered" evidence="3">
    <location>
        <begin position="42"/>
        <end position="130"/>
    </location>
</feature>
<dbReference type="InterPro" id="IPR023179">
    <property type="entry name" value="GTP-bd_ortho_bundle_sf"/>
</dbReference>
<dbReference type="GO" id="GO:0032543">
    <property type="term" value="P:mitochondrial translation"/>
    <property type="evidence" value="ECO:0007669"/>
    <property type="project" value="TreeGrafter"/>
</dbReference>
<feature type="compositionally biased region" description="Polar residues" evidence="3">
    <location>
        <begin position="104"/>
        <end position="115"/>
    </location>
</feature>
<reference evidence="6" key="1">
    <citation type="journal article" date="2019" name="Nat. Commun.">
        <title>Expansion of phycobilisome linker gene families in mesophilic red algae.</title>
        <authorList>
            <person name="Lee J."/>
            <person name="Kim D."/>
            <person name="Bhattacharya D."/>
            <person name="Yoon H.S."/>
        </authorList>
    </citation>
    <scope>NUCLEOTIDE SEQUENCE [LARGE SCALE GENOMIC DNA]</scope>
    <source>
        <strain evidence="6">CCMP 1328</strain>
    </source>
</reference>
<evidence type="ECO:0000256" key="3">
    <source>
        <dbReference type="SAM" id="MobiDB-lite"/>
    </source>
</evidence>
<dbReference type="Gene3D" id="1.10.1580.10">
    <property type="match status" value="1"/>
</dbReference>
<keyword evidence="6" id="KW-1185">Reference proteome</keyword>
<evidence type="ECO:0000256" key="1">
    <source>
        <dbReference type="ARBA" id="ARBA00022741"/>
    </source>
</evidence>
<dbReference type="PANTHER" id="PTHR45782">
    <property type="entry name" value="MITOCHONDRIAL RIBOSOME-ASSOCIATED GTPASE 1"/>
    <property type="match status" value="1"/>
</dbReference>
<dbReference type="GO" id="GO:0003924">
    <property type="term" value="F:GTPase activity"/>
    <property type="evidence" value="ECO:0007669"/>
    <property type="project" value="TreeGrafter"/>
</dbReference>
<proteinExistence type="predicted"/>
<dbReference type="PANTHER" id="PTHR45782:SF4">
    <property type="entry name" value="MITOCHONDRIAL RIBOSOME-ASSOCIATED GTPASE 1"/>
    <property type="match status" value="1"/>
</dbReference>
<organism evidence="5 6">
    <name type="scientific">Porphyridium purpureum</name>
    <name type="common">Red alga</name>
    <name type="synonym">Porphyridium cruentum</name>
    <dbReference type="NCBI Taxonomy" id="35688"/>
    <lineage>
        <taxon>Eukaryota</taxon>
        <taxon>Rhodophyta</taxon>
        <taxon>Bangiophyceae</taxon>
        <taxon>Porphyridiales</taxon>
        <taxon>Porphyridiaceae</taxon>
        <taxon>Porphyridium</taxon>
    </lineage>
</organism>
<dbReference type="EMBL" id="VRMN01000001">
    <property type="protein sequence ID" value="KAA8499227.1"/>
    <property type="molecule type" value="Genomic_DNA"/>
</dbReference>
<dbReference type="Pfam" id="PF01926">
    <property type="entry name" value="MMR_HSR1"/>
    <property type="match status" value="1"/>
</dbReference>
<dbReference type="SUPFAM" id="SSF52540">
    <property type="entry name" value="P-loop containing nucleoside triphosphate hydrolases"/>
    <property type="match status" value="1"/>
</dbReference>
<dbReference type="OMA" id="DGTIATH"/>
<feature type="compositionally biased region" description="Basic and acidic residues" evidence="3">
    <location>
        <begin position="48"/>
        <end position="61"/>
    </location>
</feature>
<keyword evidence="2" id="KW-0342">GTP-binding</keyword>
<dbReference type="AlphaFoldDB" id="A0A5J4Z997"/>
<dbReference type="InterPro" id="IPR006073">
    <property type="entry name" value="GTP-bd"/>
</dbReference>
<sequence>MLRRISVAREQLSGLTSWSLLERSFCSDGEKRVHGRQYWCASEHSHRKADPHAKVDGRGIHTGEPTDENVEPSADTGAGYRITMPAHHNKPKAAKWSKKKPTKQGNGKNTEQTRAPDSLKSSEDAPSSQAKFIDWKSAVNGWTKDPPRIPRMRGPHYSPLSPFETVRVVEELKSVKVLIEVRDARIPRCSAHPLFERWVQRMKLERVVVYTHADLLSDRDLGQLRTWTKDHVTRSTNVFFKNLSKVKSQTVRMHRDISQRVTSLLMESCELKPDVIGYARALVCGIPNVGKSSLIYILVKEVIKKQRKKGLYHAPKVENVAGKTVSVRDYVLNAKPLLKLVDTPGLVFPRSDPDPEIYYKLALTGKVNIRDFWDPRDVLEYLLYRLNRARLFNYVSLFGLYEPTDDVDAFIEAAKYARARAAIAPILYKFNQGVLGKLCLDDIESPPDAPSPTSPDGVNH</sequence>
<dbReference type="Gene3D" id="3.40.50.300">
    <property type="entry name" value="P-loop containing nucleotide triphosphate hydrolases"/>
    <property type="match status" value="1"/>
</dbReference>
<feature type="compositionally biased region" description="Basic residues" evidence="3">
    <location>
        <begin position="87"/>
        <end position="102"/>
    </location>
</feature>
<keyword evidence="1" id="KW-0547">Nucleotide-binding</keyword>
<evidence type="ECO:0000313" key="6">
    <source>
        <dbReference type="Proteomes" id="UP000324585"/>
    </source>
</evidence>
<name>A0A5J4Z997_PORPP</name>
<dbReference type="GO" id="GO:0005525">
    <property type="term" value="F:GTP binding"/>
    <property type="evidence" value="ECO:0007669"/>
    <property type="project" value="UniProtKB-KW"/>
</dbReference>
<protein>
    <submittedName>
        <fullName evidence="5">Mitochondrial GTPase 1</fullName>
    </submittedName>
</protein>
<feature type="domain" description="G" evidence="4">
    <location>
        <begin position="282"/>
        <end position="347"/>
    </location>
</feature>